<dbReference type="Pfam" id="PF04186">
    <property type="entry name" value="FxsA"/>
    <property type="match status" value="1"/>
</dbReference>
<dbReference type="RefSeq" id="WP_104069199.1">
    <property type="nucleotide sequence ID" value="NZ_PRDS01000001.1"/>
</dbReference>
<sequence>MWLLVAFIAVPLIEIALFIKVGGFIGLWPTLAIVLLTAIAGSILVRMQGRIALAELRRSLNELDDPTRPIAHGALILLAGALLLTPGFFTDAVGLALLIPAVRTAVLRYLARHVQVESFTLGGGAARDPFRHPGGPDVIDGDFTEIDPGNGRSGGHPGAPTRPR</sequence>
<evidence type="ECO:0000313" key="4">
    <source>
        <dbReference type="Proteomes" id="UP000239736"/>
    </source>
</evidence>
<dbReference type="PANTHER" id="PTHR35335:SF1">
    <property type="entry name" value="UPF0716 PROTEIN FXSA"/>
    <property type="match status" value="1"/>
</dbReference>
<dbReference type="Proteomes" id="UP000239736">
    <property type="component" value="Unassembled WGS sequence"/>
</dbReference>
<dbReference type="NCBIfam" id="NF008528">
    <property type="entry name" value="PRK11463.1-2"/>
    <property type="match status" value="1"/>
</dbReference>
<dbReference type="GO" id="GO:0016020">
    <property type="term" value="C:membrane"/>
    <property type="evidence" value="ECO:0007669"/>
    <property type="project" value="InterPro"/>
</dbReference>
<feature type="region of interest" description="Disordered" evidence="1">
    <location>
        <begin position="125"/>
        <end position="164"/>
    </location>
</feature>
<dbReference type="OrthoDB" id="9792788at2"/>
<gene>
    <name evidence="3" type="ORF">LV82_00623</name>
</gene>
<organism evidence="3 4">
    <name type="scientific">Albidovulum inexpectatum</name>
    <dbReference type="NCBI Taxonomy" id="196587"/>
    <lineage>
        <taxon>Bacteria</taxon>
        <taxon>Pseudomonadati</taxon>
        <taxon>Pseudomonadota</taxon>
        <taxon>Alphaproteobacteria</taxon>
        <taxon>Rhodobacterales</taxon>
        <taxon>Paracoccaceae</taxon>
        <taxon>Albidovulum</taxon>
    </lineage>
</organism>
<reference evidence="3 4" key="1">
    <citation type="submission" date="2018-01" db="EMBL/GenBank/DDBJ databases">
        <title>Genomic Encyclopedia of Archaeal and Bacterial Type Strains, Phase II (KMG-II): from individual species to whole genera.</title>
        <authorList>
            <person name="Goeker M."/>
        </authorList>
    </citation>
    <scope>NUCLEOTIDE SEQUENCE [LARGE SCALE GENOMIC DNA]</scope>
    <source>
        <strain evidence="3 4">DSM 12048</strain>
    </source>
</reference>
<keyword evidence="2" id="KW-0812">Transmembrane</keyword>
<keyword evidence="4" id="KW-1185">Reference proteome</keyword>
<evidence type="ECO:0000256" key="2">
    <source>
        <dbReference type="SAM" id="Phobius"/>
    </source>
</evidence>
<proteinExistence type="predicted"/>
<comment type="caution">
    <text evidence="3">The sequence shown here is derived from an EMBL/GenBank/DDBJ whole genome shotgun (WGS) entry which is preliminary data.</text>
</comment>
<dbReference type="PANTHER" id="PTHR35335">
    <property type="entry name" value="UPF0716 PROTEIN FXSA"/>
    <property type="match status" value="1"/>
</dbReference>
<dbReference type="AlphaFoldDB" id="A0A2S5JMG8"/>
<feature type="transmembrane region" description="Helical" evidence="2">
    <location>
        <begin position="28"/>
        <end position="49"/>
    </location>
</feature>
<dbReference type="InterPro" id="IPR007313">
    <property type="entry name" value="FxsA"/>
</dbReference>
<protein>
    <submittedName>
        <fullName evidence="3">UPF0716 protein FxsA</fullName>
    </submittedName>
</protein>
<feature type="transmembrane region" description="Helical" evidence="2">
    <location>
        <begin position="70"/>
        <end position="89"/>
    </location>
</feature>
<keyword evidence="2" id="KW-1133">Transmembrane helix</keyword>
<evidence type="ECO:0000313" key="3">
    <source>
        <dbReference type="EMBL" id="PPB82684.1"/>
    </source>
</evidence>
<evidence type="ECO:0000256" key="1">
    <source>
        <dbReference type="SAM" id="MobiDB-lite"/>
    </source>
</evidence>
<dbReference type="EMBL" id="PRDS01000001">
    <property type="protein sequence ID" value="PPB82684.1"/>
    <property type="molecule type" value="Genomic_DNA"/>
</dbReference>
<accession>A0A2S5JMG8</accession>
<name>A0A2S5JMG8_9RHOB</name>
<keyword evidence="2" id="KW-0472">Membrane</keyword>